<protein>
    <recommendedName>
        <fullName evidence="6">rhamnogalacturonan endolyase</fullName>
        <ecNumber evidence="6">4.2.2.23</ecNumber>
    </recommendedName>
</protein>
<dbReference type="EMBL" id="JBHUOJ010000010">
    <property type="protein sequence ID" value="MFD2832786.1"/>
    <property type="molecule type" value="Genomic_DNA"/>
</dbReference>
<name>A0ABW5X134_9FLAO</name>
<evidence type="ECO:0000259" key="13">
    <source>
        <dbReference type="Pfam" id="PF14686"/>
    </source>
</evidence>
<evidence type="ECO:0000256" key="2">
    <source>
        <dbReference type="ARBA" id="ARBA00001913"/>
    </source>
</evidence>
<comment type="cofactor">
    <cofactor evidence="2">
        <name>Ca(2+)</name>
        <dbReference type="ChEBI" id="CHEBI:29108"/>
    </cofactor>
</comment>
<keyword evidence="16" id="KW-1185">Reference proteome</keyword>
<feature type="domain" description="Rhamnogalacturonan lyase" evidence="13">
    <location>
        <begin position="555"/>
        <end position="626"/>
    </location>
</feature>
<evidence type="ECO:0000259" key="12">
    <source>
        <dbReference type="Pfam" id="PF14683"/>
    </source>
</evidence>
<evidence type="ECO:0000256" key="8">
    <source>
        <dbReference type="ARBA" id="ARBA00022729"/>
    </source>
</evidence>
<dbReference type="Pfam" id="PF06045">
    <property type="entry name" value="Rhamnogal_lyase"/>
    <property type="match status" value="1"/>
</dbReference>
<evidence type="ECO:0000256" key="3">
    <source>
        <dbReference type="ARBA" id="ARBA00004613"/>
    </source>
</evidence>
<evidence type="ECO:0000256" key="5">
    <source>
        <dbReference type="ARBA" id="ARBA00011245"/>
    </source>
</evidence>
<keyword evidence="10 15" id="KW-0456">Lyase</keyword>
<dbReference type="SUPFAM" id="SSF49452">
    <property type="entry name" value="Starch-binding domain-like"/>
    <property type="match status" value="1"/>
</dbReference>
<keyword evidence="8 11" id="KW-0732">Signal</keyword>
<dbReference type="InterPro" id="IPR010325">
    <property type="entry name" value="Rhamnogal_lyase"/>
</dbReference>
<feature type="signal peptide" evidence="11">
    <location>
        <begin position="1"/>
        <end position="25"/>
    </location>
</feature>
<dbReference type="CDD" id="cd10316">
    <property type="entry name" value="RGL4_M"/>
    <property type="match status" value="1"/>
</dbReference>
<comment type="subunit">
    <text evidence="5">Monomer.</text>
</comment>
<evidence type="ECO:0000256" key="6">
    <source>
        <dbReference type="ARBA" id="ARBA00012437"/>
    </source>
</evidence>
<evidence type="ECO:0000256" key="1">
    <source>
        <dbReference type="ARBA" id="ARBA00001324"/>
    </source>
</evidence>
<keyword evidence="7" id="KW-0964">Secreted</keyword>
<dbReference type="Gene3D" id="2.70.98.10">
    <property type="match status" value="1"/>
</dbReference>
<dbReference type="SUPFAM" id="SSF74650">
    <property type="entry name" value="Galactose mutarotase-like"/>
    <property type="match status" value="1"/>
</dbReference>
<dbReference type="GO" id="GO:0016829">
    <property type="term" value="F:lyase activity"/>
    <property type="evidence" value="ECO:0007669"/>
    <property type="project" value="UniProtKB-KW"/>
</dbReference>
<organism evidence="15 16">
    <name type="scientific">Christiangramia antarctica</name>
    <dbReference type="NCBI Taxonomy" id="2058158"/>
    <lineage>
        <taxon>Bacteria</taxon>
        <taxon>Pseudomonadati</taxon>
        <taxon>Bacteroidota</taxon>
        <taxon>Flavobacteriia</taxon>
        <taxon>Flavobacteriales</taxon>
        <taxon>Flavobacteriaceae</taxon>
        <taxon>Christiangramia</taxon>
    </lineage>
</organism>
<comment type="catalytic activity">
    <reaction evidence="1">
        <text>Endotype eliminative cleavage of L-alpha-rhamnopyranosyl-(1-&gt;4)-alpha-D-galactopyranosyluronic acid bonds of rhamnogalacturonan I domains in ramified hairy regions of pectin leaving L-rhamnopyranose at the reducing end and 4-deoxy-4,5-unsaturated D-galactopyranosyluronic acid at the non-reducing end.</text>
        <dbReference type="EC" id="4.2.2.23"/>
    </reaction>
</comment>
<dbReference type="CDD" id="cd10317">
    <property type="entry name" value="RGL4_C"/>
    <property type="match status" value="1"/>
</dbReference>
<dbReference type="InterPro" id="IPR026444">
    <property type="entry name" value="Secre_tail"/>
</dbReference>
<feature type="chain" id="PRO_5045183363" description="rhamnogalacturonan endolyase" evidence="11">
    <location>
        <begin position="26"/>
        <end position="914"/>
    </location>
</feature>
<comment type="subcellular location">
    <subcellularLocation>
        <location evidence="3">Secreted</location>
    </subcellularLocation>
</comment>
<dbReference type="PANTHER" id="PTHR32018">
    <property type="entry name" value="RHAMNOGALACTURONATE LYASE FAMILY PROTEIN"/>
    <property type="match status" value="1"/>
</dbReference>
<dbReference type="PANTHER" id="PTHR32018:SF1">
    <property type="entry name" value="RHAMNOGALACTURONAN ENDOLYASE"/>
    <property type="match status" value="1"/>
</dbReference>
<sequence length="914" mass="102745">MRNFYTSKKVGIGLLMIMLPFLFQAQELTWKGAVDSNFWNAGNWAPEDDPGANYTLQIGAGTPYQPVFTGNTNRNRFSSVNTLEGGELTVEGLLMTWGSDQLNGNVIVNKGRELNIRSSAFIGKNGTGRVDILGGALYTKQNVYLGYGEGGNGTIYIEDGILEPGEWFIVGSGKVILRGSAQLRLKGDIQTEVEAWVQEGVIVPERNFDKISWTYNAQDDRTVVSIYQDPNSLLKESPNTIVLENDYVHAEIDKDDAHITSYLLKGREMSNDIYFSMDGGSNYTQPSGSIFSVKELSDDFVDISLKSYWEPGKRSQAVDIDIHYVLERDGQGVYTYAILSHPENYPATGFSEWRMVWKLDQDQVEYICVDSLRHWEMPNSYDYANATSTSIAEIIKINTGVRAGKYDSKYDYNVEYWDIGTYGHASQKNDIGSWLVFGGYDYFNDGPTKQDLSAATGIIHVHFGMNHYNGSSTYLEAGEEWSKIYGPYKLYLNDGKGSVGALWDDAKSQADEEKAKWPYDWLTNTPEYPMAAGRGTVSGVFSINDPYKPDVTGGGAMIGLAQHEPGGNWQFESKNYQYWVKADASGKFEIPDVRPGNYTLYAFSEGAVREYKLENVQVSAAQTTNLGGVTWNIPREKGSLIWEIGIPDRTAEEFFHGKEYFQGFLWETFSDDFSNPLEYTIDESDWSKDWNYAHNGYKQGDSWDTWKWNVNFDVKGAMADEEATLTIAFAGAHYARMEVFINNEETFVERFYPSHDRGNALLREGIHAKYSVYEVKFPSSLLKKKGNTISLAQGRSEGGADHVMYDYLSLEIPMISSNYDTPNNAMDTPAREKLTKISPNPSNGLFTIEFGRNLTNGAIIEIFNSNGTLVHSVETGMNFKGNTFSVDCTKFIPGVYFVRVRTDRAPEVHRVILR</sequence>
<keyword evidence="9" id="KW-0106">Calcium</keyword>
<evidence type="ECO:0000256" key="11">
    <source>
        <dbReference type="SAM" id="SignalP"/>
    </source>
</evidence>
<dbReference type="InterPro" id="IPR029413">
    <property type="entry name" value="RG-lyase_II"/>
</dbReference>
<dbReference type="SUPFAM" id="SSF49785">
    <property type="entry name" value="Galactose-binding domain-like"/>
    <property type="match status" value="1"/>
</dbReference>
<dbReference type="NCBIfam" id="TIGR04183">
    <property type="entry name" value="Por_Secre_tail"/>
    <property type="match status" value="1"/>
</dbReference>
<dbReference type="Proteomes" id="UP001597438">
    <property type="component" value="Unassembled WGS sequence"/>
</dbReference>
<evidence type="ECO:0000256" key="4">
    <source>
        <dbReference type="ARBA" id="ARBA00010418"/>
    </source>
</evidence>
<gene>
    <name evidence="15" type="ORF">ACFSYS_05750</name>
</gene>
<dbReference type="Pfam" id="PF18962">
    <property type="entry name" value="Por_Secre_tail"/>
    <property type="match status" value="1"/>
</dbReference>
<dbReference type="Pfam" id="PF14683">
    <property type="entry name" value="CBM-like"/>
    <property type="match status" value="1"/>
</dbReference>
<comment type="similarity">
    <text evidence="4">Belongs to the polysaccharide lyase 4 family.</text>
</comment>
<dbReference type="RefSeq" id="WP_251742195.1">
    <property type="nucleotide sequence ID" value="NZ_JBHUOJ010000010.1"/>
</dbReference>
<dbReference type="Pfam" id="PF14686">
    <property type="entry name" value="fn3_3"/>
    <property type="match status" value="1"/>
</dbReference>
<feature type="domain" description="Rhamnogalacturonan lyase" evidence="12">
    <location>
        <begin position="641"/>
        <end position="810"/>
    </location>
</feature>
<dbReference type="InterPro" id="IPR008979">
    <property type="entry name" value="Galactose-bd-like_sf"/>
</dbReference>
<evidence type="ECO:0000256" key="7">
    <source>
        <dbReference type="ARBA" id="ARBA00022525"/>
    </source>
</evidence>
<dbReference type="InterPro" id="IPR051850">
    <property type="entry name" value="Polysacch_Lyase_4"/>
</dbReference>
<dbReference type="EC" id="4.2.2.23" evidence="6"/>
<proteinExistence type="inferred from homology"/>
<dbReference type="InterPro" id="IPR013784">
    <property type="entry name" value="Carb-bd-like_fold"/>
</dbReference>
<dbReference type="InterPro" id="IPR029411">
    <property type="entry name" value="RG-lyase_III"/>
</dbReference>
<feature type="domain" description="Secretion system C-terminal sorting" evidence="14">
    <location>
        <begin position="837"/>
        <end position="912"/>
    </location>
</feature>
<accession>A0ABW5X134</accession>
<reference evidence="16" key="1">
    <citation type="journal article" date="2019" name="Int. J. Syst. Evol. Microbiol.">
        <title>The Global Catalogue of Microorganisms (GCM) 10K type strain sequencing project: providing services to taxonomists for standard genome sequencing and annotation.</title>
        <authorList>
            <consortium name="The Broad Institute Genomics Platform"/>
            <consortium name="The Broad Institute Genome Sequencing Center for Infectious Disease"/>
            <person name="Wu L."/>
            <person name="Ma J."/>
        </authorList>
    </citation>
    <scope>NUCLEOTIDE SEQUENCE [LARGE SCALE GENOMIC DNA]</scope>
    <source>
        <strain evidence="16">KCTC 52925</strain>
    </source>
</reference>
<evidence type="ECO:0000256" key="10">
    <source>
        <dbReference type="ARBA" id="ARBA00023239"/>
    </source>
</evidence>
<dbReference type="InterPro" id="IPR011013">
    <property type="entry name" value="Gal_mutarotase_sf_dom"/>
</dbReference>
<evidence type="ECO:0000313" key="16">
    <source>
        <dbReference type="Proteomes" id="UP001597438"/>
    </source>
</evidence>
<dbReference type="Gene3D" id="2.60.40.1120">
    <property type="entry name" value="Carboxypeptidase-like, regulatory domain"/>
    <property type="match status" value="1"/>
</dbReference>
<comment type="caution">
    <text evidence="15">The sequence shown here is derived from an EMBL/GenBank/DDBJ whole genome shotgun (WGS) entry which is preliminary data.</text>
</comment>
<evidence type="ECO:0000259" key="14">
    <source>
        <dbReference type="Pfam" id="PF18962"/>
    </source>
</evidence>
<dbReference type="Gene3D" id="2.60.120.260">
    <property type="entry name" value="Galactose-binding domain-like"/>
    <property type="match status" value="1"/>
</dbReference>
<evidence type="ECO:0000256" key="9">
    <source>
        <dbReference type="ARBA" id="ARBA00022837"/>
    </source>
</evidence>
<dbReference type="InterPro" id="IPR014718">
    <property type="entry name" value="GH-type_carb-bd"/>
</dbReference>
<evidence type="ECO:0000313" key="15">
    <source>
        <dbReference type="EMBL" id="MFD2832786.1"/>
    </source>
</evidence>